<sequence>MQLWQLGLILLAVVWALQAVGTWMQMKHYREVMGDISRRWSDGFVGAGNARGRLGKGVILILVVSPDGIVRRLAVMEGRSVMAKFKPLTEFEGKPLAELRDNGFPGKEKGRNLALSRAIEQIDRTRSKASAPDPTNPQIAQA</sequence>
<reference evidence="2 3" key="1">
    <citation type="submission" date="2019-09" db="EMBL/GenBank/DDBJ databases">
        <title>Segnochrobactrum spirostomi gen. nov., sp. nov., isolated from the ciliate Spirostomum cf. yagiui and description of a novel family, Segnochrobactraceae fam. nov. within the order Rhizobiales of the class Alphaproteobacteria.</title>
        <authorList>
            <person name="Akter S."/>
            <person name="Shazib S.U.A."/>
            <person name="Shin M.K."/>
        </authorList>
    </citation>
    <scope>NUCLEOTIDE SEQUENCE [LARGE SCALE GENOMIC DNA]</scope>
    <source>
        <strain evidence="2 3">Sp-1</strain>
    </source>
</reference>
<evidence type="ECO:0000256" key="1">
    <source>
        <dbReference type="SAM" id="MobiDB-lite"/>
    </source>
</evidence>
<dbReference type="EMBL" id="VWNA01000001">
    <property type="protein sequence ID" value="MQT14211.1"/>
    <property type="molecule type" value="Genomic_DNA"/>
</dbReference>
<dbReference type="AlphaFoldDB" id="A0A6A7Y890"/>
<dbReference type="RefSeq" id="WP_153484516.1">
    <property type="nucleotide sequence ID" value="NZ_VWNA01000001.1"/>
</dbReference>
<comment type="caution">
    <text evidence="2">The sequence shown here is derived from an EMBL/GenBank/DDBJ whole genome shotgun (WGS) entry which is preliminary data.</text>
</comment>
<gene>
    <name evidence="2" type="ORF">F0357_16480</name>
</gene>
<dbReference type="InterPro" id="IPR009693">
    <property type="entry name" value="Glucitol_operon_activator"/>
</dbReference>
<organism evidence="2 3">
    <name type="scientific">Segnochrobactrum spirostomi</name>
    <dbReference type="NCBI Taxonomy" id="2608987"/>
    <lineage>
        <taxon>Bacteria</taxon>
        <taxon>Pseudomonadati</taxon>
        <taxon>Pseudomonadota</taxon>
        <taxon>Alphaproteobacteria</taxon>
        <taxon>Hyphomicrobiales</taxon>
        <taxon>Segnochrobactraceae</taxon>
        <taxon>Segnochrobactrum</taxon>
    </lineage>
</organism>
<evidence type="ECO:0000313" key="2">
    <source>
        <dbReference type="EMBL" id="MQT14211.1"/>
    </source>
</evidence>
<protein>
    <submittedName>
        <fullName evidence="2">Transcriptional regulator</fullName>
    </submittedName>
</protein>
<name>A0A6A7Y890_9HYPH</name>
<feature type="region of interest" description="Disordered" evidence="1">
    <location>
        <begin position="122"/>
        <end position="142"/>
    </location>
</feature>
<dbReference type="Proteomes" id="UP000332515">
    <property type="component" value="Unassembled WGS sequence"/>
</dbReference>
<dbReference type="Pfam" id="PF06923">
    <property type="entry name" value="GutM"/>
    <property type="match status" value="1"/>
</dbReference>
<proteinExistence type="predicted"/>
<keyword evidence="3" id="KW-1185">Reference proteome</keyword>
<accession>A0A6A7Y890</accession>
<evidence type="ECO:0000313" key="3">
    <source>
        <dbReference type="Proteomes" id="UP000332515"/>
    </source>
</evidence>